<reference evidence="1" key="1">
    <citation type="submission" date="2023-06" db="EMBL/GenBank/DDBJ databases">
        <title>Sysu t00039.</title>
        <authorList>
            <person name="Gao L."/>
            <person name="Fang B.-Z."/>
            <person name="Li W.-J."/>
        </authorList>
    </citation>
    <scope>NUCLEOTIDE SEQUENCE</scope>
    <source>
        <strain evidence="1">SYSU T00039</strain>
    </source>
</reference>
<evidence type="ECO:0008006" key="3">
    <source>
        <dbReference type="Google" id="ProtNLM"/>
    </source>
</evidence>
<dbReference type="InterPro" id="IPR032675">
    <property type="entry name" value="LRR_dom_sf"/>
</dbReference>
<name>A0AAW7M0I5_9MICO</name>
<keyword evidence="2" id="KW-1185">Reference proteome</keyword>
<dbReference type="SUPFAM" id="SSF52058">
    <property type="entry name" value="L domain-like"/>
    <property type="match status" value="1"/>
</dbReference>
<accession>A0AAW7M0I5</accession>
<gene>
    <name evidence="1" type="ORF">QQX10_06485</name>
</gene>
<dbReference type="Gene3D" id="3.80.10.10">
    <property type="entry name" value="Ribonuclease Inhibitor"/>
    <property type="match status" value="1"/>
</dbReference>
<dbReference type="EMBL" id="JAUHPX010000003">
    <property type="protein sequence ID" value="MDN4487813.1"/>
    <property type="molecule type" value="Genomic_DNA"/>
</dbReference>
<dbReference type="RefSeq" id="WP_301119173.1">
    <property type="nucleotide sequence ID" value="NZ_JAUHPX010000003.1"/>
</dbReference>
<dbReference type="Proteomes" id="UP001172737">
    <property type="component" value="Unassembled WGS sequence"/>
</dbReference>
<organism evidence="1 2">
    <name type="scientific">Demequina lignilytica</name>
    <dbReference type="NCBI Taxonomy" id="3051663"/>
    <lineage>
        <taxon>Bacteria</taxon>
        <taxon>Bacillati</taxon>
        <taxon>Actinomycetota</taxon>
        <taxon>Actinomycetes</taxon>
        <taxon>Micrococcales</taxon>
        <taxon>Demequinaceae</taxon>
        <taxon>Demequina</taxon>
    </lineage>
</organism>
<evidence type="ECO:0000313" key="2">
    <source>
        <dbReference type="Proteomes" id="UP001172737"/>
    </source>
</evidence>
<dbReference type="AlphaFoldDB" id="A0AAW7M0I5"/>
<sequence>MSAGPRSLLDLRRVNRREPTWLVSLVQPQLNGGRLDPRDLAQLDERPEATALRVSGLDQRTFELMVAEHGSRFSALDLWKCPRIADLSPLEDLPHLRLVSAFWNQRSAHLWDLSRTPALEGLHLTDFIKLRTLDDVACGASLNELEVEGGNSSPVTVDTYEPVGALTGLRSLSLGATRPRDGRVEPLGALVGLERLTLPSNIFTWRQLAWLSARLPSAVEAASLRPYRRLGHALGGHDTLLMGKRQPFVSWDADQRRIQAHTARFEAAVAEFRADPLLGPG</sequence>
<evidence type="ECO:0000313" key="1">
    <source>
        <dbReference type="EMBL" id="MDN4487813.1"/>
    </source>
</evidence>
<protein>
    <recommendedName>
        <fullName evidence="3">Internalin A</fullName>
    </recommendedName>
</protein>
<proteinExistence type="predicted"/>
<comment type="caution">
    <text evidence="1">The sequence shown here is derived from an EMBL/GenBank/DDBJ whole genome shotgun (WGS) entry which is preliminary data.</text>
</comment>